<keyword evidence="4" id="KW-1185">Reference proteome</keyword>
<evidence type="ECO:0000313" key="3">
    <source>
        <dbReference type="EMBL" id="SEW22064.1"/>
    </source>
</evidence>
<evidence type="ECO:0000259" key="2">
    <source>
        <dbReference type="PROSITE" id="PS51724"/>
    </source>
</evidence>
<dbReference type="GO" id="GO:0042834">
    <property type="term" value="F:peptidoglycan binding"/>
    <property type="evidence" value="ECO:0007669"/>
    <property type="project" value="InterPro"/>
</dbReference>
<name>A0A1I0Q5I5_9RHOB</name>
<evidence type="ECO:0000256" key="1">
    <source>
        <dbReference type="SAM" id="MobiDB-lite"/>
    </source>
</evidence>
<dbReference type="Proteomes" id="UP000199650">
    <property type="component" value="Unassembled WGS sequence"/>
</dbReference>
<organism evidence="3 4">
    <name type="scientific">Aliiroseovarius sediminilitoris</name>
    <dbReference type="NCBI Taxonomy" id="1173584"/>
    <lineage>
        <taxon>Bacteria</taxon>
        <taxon>Pseudomonadati</taxon>
        <taxon>Pseudomonadota</taxon>
        <taxon>Alphaproteobacteria</taxon>
        <taxon>Rhodobacterales</taxon>
        <taxon>Paracoccaceae</taxon>
        <taxon>Aliiroseovarius</taxon>
    </lineage>
</organism>
<gene>
    <name evidence="3" type="ORF">SAMN05444851_2238</name>
</gene>
<dbReference type="InterPro" id="IPR036680">
    <property type="entry name" value="SPOR-like_sf"/>
</dbReference>
<accession>A0A1I0Q5I5</accession>
<dbReference type="PROSITE" id="PS51724">
    <property type="entry name" value="SPOR"/>
    <property type="match status" value="1"/>
</dbReference>
<feature type="domain" description="SPOR" evidence="2">
    <location>
        <begin position="318"/>
        <end position="403"/>
    </location>
</feature>
<dbReference type="Pfam" id="PF05036">
    <property type="entry name" value="SPOR"/>
    <property type="match status" value="1"/>
</dbReference>
<dbReference type="EMBL" id="FOJB01000001">
    <property type="protein sequence ID" value="SEW22064.1"/>
    <property type="molecule type" value="Genomic_DNA"/>
</dbReference>
<feature type="compositionally biased region" description="Polar residues" evidence="1">
    <location>
        <begin position="11"/>
        <end position="20"/>
    </location>
</feature>
<evidence type="ECO:0000313" key="4">
    <source>
        <dbReference type="Proteomes" id="UP000199650"/>
    </source>
</evidence>
<dbReference type="InterPro" id="IPR007730">
    <property type="entry name" value="SPOR-like_dom"/>
</dbReference>
<feature type="region of interest" description="Disordered" evidence="1">
    <location>
        <begin position="1"/>
        <end position="81"/>
    </location>
</feature>
<sequence>MAEANWGPGTRQATFNNQYDQGYASPHRAEPPLVAPTHQALPQYVHPTHGGPRSQHLHQGYPSHPQSVSQHGQYGDYDAPMADMADDETLSAAAPSAPGRFGTAFNYAGAALSLALIVGLGVWGYKLAVRDVTGIPVVRALEGPMRVQPDNPGGEAADHQGFAVNDVQSEGQAAAPADRLVLAPAPEDLADEDMMSDVATRAETAPGTDLPLHEAAAILPDADPAPVDPVAAALAIAERIAADVETLSDDAADETTLASLSDTAEDLTEVVAVKIIPASVPGVSQSPRPSNRPADLTTRVAATPVAPAVVATEVAPDQLAAGTRLVQLGAFDSDQVARSEWDRLSSRFEDYFAGKSRVVQKAQSGGKTFYRLRAVGFEDLADARRFCSVLMASKAACIPVVNR</sequence>
<dbReference type="STRING" id="1173584.SAMN05444851_2238"/>
<proteinExistence type="predicted"/>
<dbReference type="Gene3D" id="3.30.70.1070">
    <property type="entry name" value="Sporulation related repeat"/>
    <property type="match status" value="1"/>
</dbReference>
<dbReference type="AlphaFoldDB" id="A0A1I0Q5I5"/>
<reference evidence="3 4" key="1">
    <citation type="submission" date="2016-10" db="EMBL/GenBank/DDBJ databases">
        <authorList>
            <person name="de Groot N.N."/>
        </authorList>
    </citation>
    <scope>NUCLEOTIDE SEQUENCE [LARGE SCALE GENOMIC DNA]</scope>
    <source>
        <strain evidence="3 4">DSM 29439</strain>
    </source>
</reference>
<protein>
    <submittedName>
        <fullName evidence="3">Sporulation related domain-containing protein</fullName>
    </submittedName>
</protein>